<accession>A0A0F9A648</accession>
<protein>
    <recommendedName>
        <fullName evidence="2">IgGFc-binding protein N-terminal domain-containing protein</fullName>
    </recommendedName>
</protein>
<gene>
    <name evidence="1" type="ORF">LCGC14_2690590</name>
</gene>
<dbReference type="AlphaFoldDB" id="A0A0F9A648"/>
<proteinExistence type="predicted"/>
<evidence type="ECO:0000313" key="1">
    <source>
        <dbReference type="EMBL" id="KKK93665.1"/>
    </source>
</evidence>
<evidence type="ECO:0008006" key="2">
    <source>
        <dbReference type="Google" id="ProtNLM"/>
    </source>
</evidence>
<reference evidence="1" key="1">
    <citation type="journal article" date="2015" name="Nature">
        <title>Complex archaea that bridge the gap between prokaryotes and eukaryotes.</title>
        <authorList>
            <person name="Spang A."/>
            <person name="Saw J.H."/>
            <person name="Jorgensen S.L."/>
            <person name="Zaremba-Niedzwiedzka K."/>
            <person name="Martijn J."/>
            <person name="Lind A.E."/>
            <person name="van Eijk R."/>
            <person name="Schleper C."/>
            <person name="Guy L."/>
            <person name="Ettema T.J."/>
        </authorList>
    </citation>
    <scope>NUCLEOTIDE SEQUENCE</scope>
</reference>
<comment type="caution">
    <text evidence="1">The sequence shown here is derived from an EMBL/GenBank/DDBJ whole genome shotgun (WGS) entry which is preliminary data.</text>
</comment>
<dbReference type="EMBL" id="LAZR01047678">
    <property type="protein sequence ID" value="KKK93665.1"/>
    <property type="molecule type" value="Genomic_DNA"/>
</dbReference>
<sequence>MAAITDCPGLSHQIHPIAGFEQLTVTNAAVITLTVPQEAVMAIVNVQDQPVYSRDDGTDPTTTVGRLNKADTELPVCGSAMNRIGFIASGTDAKINVSYYGNPK</sequence>
<organism evidence="1">
    <name type="scientific">marine sediment metagenome</name>
    <dbReference type="NCBI Taxonomy" id="412755"/>
    <lineage>
        <taxon>unclassified sequences</taxon>
        <taxon>metagenomes</taxon>
        <taxon>ecological metagenomes</taxon>
    </lineage>
</organism>
<name>A0A0F9A648_9ZZZZ</name>